<organism evidence="1 2">
    <name type="scientific">Alternaria burnsii</name>
    <dbReference type="NCBI Taxonomy" id="1187904"/>
    <lineage>
        <taxon>Eukaryota</taxon>
        <taxon>Fungi</taxon>
        <taxon>Dikarya</taxon>
        <taxon>Ascomycota</taxon>
        <taxon>Pezizomycotina</taxon>
        <taxon>Dothideomycetes</taxon>
        <taxon>Pleosporomycetidae</taxon>
        <taxon>Pleosporales</taxon>
        <taxon>Pleosporineae</taxon>
        <taxon>Pleosporaceae</taxon>
        <taxon>Alternaria</taxon>
        <taxon>Alternaria sect. Alternaria</taxon>
    </lineage>
</organism>
<dbReference type="RefSeq" id="XP_038783664.1">
    <property type="nucleotide sequence ID" value="XM_038933699.1"/>
</dbReference>
<evidence type="ECO:0000313" key="1">
    <source>
        <dbReference type="EMBL" id="KAF7673329.1"/>
    </source>
</evidence>
<dbReference type="AlphaFoldDB" id="A0A8H7AXV8"/>
<dbReference type="Proteomes" id="UP000596902">
    <property type="component" value="Unassembled WGS sequence"/>
</dbReference>
<evidence type="ECO:0000313" key="2">
    <source>
        <dbReference type="Proteomes" id="UP000596902"/>
    </source>
</evidence>
<dbReference type="EMBL" id="JAAABM010000013">
    <property type="protein sequence ID" value="KAF7673329.1"/>
    <property type="molecule type" value="Genomic_DNA"/>
</dbReference>
<dbReference type="GeneID" id="62206877"/>
<reference evidence="1" key="2">
    <citation type="submission" date="2020-08" db="EMBL/GenBank/DDBJ databases">
        <title>Draft Genome Sequence of Cumin Blight Pathogen Alternaria burnsii.</title>
        <authorList>
            <person name="Feng Z."/>
        </authorList>
    </citation>
    <scope>NUCLEOTIDE SEQUENCE</scope>
    <source>
        <strain evidence="1">CBS107.38</strain>
    </source>
</reference>
<keyword evidence="2" id="KW-1185">Reference proteome</keyword>
<reference evidence="1" key="1">
    <citation type="submission" date="2020-01" db="EMBL/GenBank/DDBJ databases">
        <authorList>
            <person name="Feng Z.H.Z."/>
        </authorList>
    </citation>
    <scope>NUCLEOTIDE SEQUENCE</scope>
    <source>
        <strain evidence="1">CBS107.38</strain>
    </source>
</reference>
<name>A0A8H7AXV8_9PLEO</name>
<gene>
    <name evidence="1" type="ORF">GT037_008652</name>
</gene>
<comment type="caution">
    <text evidence="1">The sequence shown here is derived from an EMBL/GenBank/DDBJ whole genome shotgun (WGS) entry which is preliminary data.</text>
</comment>
<proteinExistence type="predicted"/>
<sequence>MSASVPRNYIPIDEPLIDYIKQHVLVKSTPAQQYFQVIKDHGPLPPNYNISLAKPRRKSKVAPAYKGPYFLENSIAPGTRNVGSWNHPCSPAESHLRPTFHPEPIDEREYITGTYHPPMPTYKAGKLIWKHHDSWESAISDCLNATGVKDFTGAQFTEALVRQRDQRLDELAVKDSQFHMKDTLYHPSDRGTAIFENEPNAARLAKQLGRNLVVLCPLTPASGPGWNRFWHRSNRPPIRYRWSVGEQACDKFMVVACLPKYVEGSMSKEAYWFTVTPATDSKATWDSHMKRSRDFGQLKKAFHFPPSLSTEKFIWTLVAAHRTYANNRLPRDTDLGRWIHQYGQYILYYIQPDVMNKVGFKLDTKSKYEGRRISFQELGAWILNSGASLKYVRLWEKENKALVLYWIKKTEEAWKTFSKYKEAASMLPE</sequence>
<protein>
    <submittedName>
        <fullName evidence="1">Uncharacterized protein</fullName>
    </submittedName>
</protein>
<accession>A0A8H7AXV8</accession>